<keyword evidence="5" id="KW-0067">ATP-binding</keyword>
<reference evidence="14" key="2">
    <citation type="submission" date="2022-06" db="EMBL/GenBank/DDBJ databases">
        <authorList>
            <person name="Hesketh-Best P.J."/>
            <person name="Koch M.J."/>
        </authorList>
    </citation>
    <scope>NUCLEOTIDE SEQUENCE</scope>
    <source>
        <strain evidence="14">PC206-O</strain>
    </source>
</reference>
<dbReference type="EMBL" id="UAQP01000005">
    <property type="protein sequence ID" value="SPU53487.1"/>
    <property type="molecule type" value="Genomic_DNA"/>
</dbReference>
<evidence type="ECO:0000256" key="4">
    <source>
        <dbReference type="ARBA" id="ARBA00022741"/>
    </source>
</evidence>
<dbReference type="GO" id="GO:0005525">
    <property type="term" value="F:GTP binding"/>
    <property type="evidence" value="ECO:0007669"/>
    <property type="project" value="UniProtKB-KW"/>
</dbReference>
<evidence type="ECO:0000313" key="14">
    <source>
        <dbReference type="EMBL" id="MDX2335335.1"/>
    </source>
</evidence>
<evidence type="ECO:0000256" key="1">
    <source>
        <dbReference type="ARBA" id="ARBA00022679"/>
    </source>
</evidence>
<comment type="catalytic activity">
    <reaction evidence="11">
        <text>GTP + ATP = 3',3'-cGAMP + 2 diphosphate</text>
        <dbReference type="Rhea" id="RHEA:35647"/>
        <dbReference type="ChEBI" id="CHEBI:30616"/>
        <dbReference type="ChEBI" id="CHEBI:33019"/>
        <dbReference type="ChEBI" id="CHEBI:37565"/>
        <dbReference type="ChEBI" id="CHEBI:71501"/>
    </reaction>
    <physiologicalReaction direction="left-to-right" evidence="11">
        <dbReference type="Rhea" id="RHEA:35648"/>
    </physiologicalReaction>
</comment>
<evidence type="ECO:0000256" key="8">
    <source>
        <dbReference type="ARBA" id="ARBA00023118"/>
    </source>
</evidence>
<dbReference type="NCBIfam" id="NF041078">
    <property type="entry name" value="cGAS"/>
    <property type="match status" value="1"/>
</dbReference>
<evidence type="ECO:0000256" key="5">
    <source>
        <dbReference type="ARBA" id="ARBA00022840"/>
    </source>
</evidence>
<dbReference type="InterPro" id="IPR048445">
    <property type="entry name" value="DncV-like_NTFase"/>
</dbReference>
<dbReference type="Proteomes" id="UP000251186">
    <property type="component" value="Unassembled WGS sequence"/>
</dbReference>
<reference evidence="14 17" key="3">
    <citation type="journal article" date="2023" name="FEMS Microbes">
        <title>Whole genomes of deep-sea sponge-associated bacteria exhibit high novel natural product potential.</title>
        <authorList>
            <person name="Hesketh-Best P.J."/>
            <person name="January G.G."/>
            <person name="Koch M.J."/>
            <person name="Warburton P.J."/>
            <person name="Howell K.L."/>
            <person name="Upton M."/>
        </authorList>
    </citation>
    <scope>NUCLEOTIDE SEQUENCE [LARGE SCALE GENOMIC DNA]</scope>
    <source>
        <strain evidence="14 17">PC206-O</strain>
    </source>
</reference>
<keyword evidence="4" id="KW-0547">Nucleotide-binding</keyword>
<evidence type="ECO:0000313" key="17">
    <source>
        <dbReference type="Proteomes" id="UP001272940"/>
    </source>
</evidence>
<evidence type="ECO:0000313" key="16">
    <source>
        <dbReference type="Proteomes" id="UP000251186"/>
    </source>
</evidence>
<evidence type="ECO:0000256" key="7">
    <source>
        <dbReference type="ARBA" id="ARBA00023080"/>
    </source>
</evidence>
<evidence type="ECO:0000313" key="15">
    <source>
        <dbReference type="EMBL" id="SPU53487.1"/>
    </source>
</evidence>
<dbReference type="Pfam" id="PF21713">
    <property type="entry name" value="DncV_C"/>
    <property type="match status" value="1"/>
</dbReference>
<evidence type="ECO:0000256" key="11">
    <source>
        <dbReference type="ARBA" id="ARBA00048304"/>
    </source>
</evidence>
<evidence type="ECO:0000259" key="12">
    <source>
        <dbReference type="Pfam" id="PF21654"/>
    </source>
</evidence>
<evidence type="ECO:0000256" key="9">
    <source>
        <dbReference type="ARBA" id="ARBA00023134"/>
    </source>
</evidence>
<feature type="domain" description="Cyclic GMP-AMP synthase C-terminal" evidence="13">
    <location>
        <begin position="241"/>
        <end position="370"/>
    </location>
</feature>
<dbReference type="GO" id="GO:0009117">
    <property type="term" value="P:nucleotide metabolic process"/>
    <property type="evidence" value="ECO:0007669"/>
    <property type="project" value="UniProtKB-KW"/>
</dbReference>
<feature type="domain" description="Cyclic GMP-AMP synthase DncV-like nucleotidyltransferase" evidence="12">
    <location>
        <begin position="77"/>
        <end position="166"/>
    </location>
</feature>
<keyword evidence="3" id="KW-0479">Metal-binding</keyword>
<dbReference type="GO" id="GO:0005524">
    <property type="term" value="F:ATP binding"/>
    <property type="evidence" value="ECO:0007669"/>
    <property type="project" value="UniProtKB-KW"/>
</dbReference>
<dbReference type="InterPro" id="IPR048446">
    <property type="entry name" value="DncV_C"/>
</dbReference>
<keyword evidence="1" id="KW-0808">Transferase</keyword>
<dbReference type="GO" id="GO:0046872">
    <property type="term" value="F:metal ion binding"/>
    <property type="evidence" value="ECO:0007669"/>
    <property type="project" value="UniProtKB-KW"/>
</dbReference>
<dbReference type="GO" id="GO:0051607">
    <property type="term" value="P:defense response to virus"/>
    <property type="evidence" value="ECO:0007669"/>
    <property type="project" value="UniProtKB-KW"/>
</dbReference>
<dbReference type="InterPro" id="IPR047805">
    <property type="entry name" value="GAMP_synthase"/>
</dbReference>
<dbReference type="AlphaFoldDB" id="A0A2X1B9P7"/>
<evidence type="ECO:0000256" key="2">
    <source>
        <dbReference type="ARBA" id="ARBA00022695"/>
    </source>
</evidence>
<reference evidence="15 16" key="1">
    <citation type="submission" date="2018-06" db="EMBL/GenBank/DDBJ databases">
        <authorList>
            <consortium name="Pathogen Informatics"/>
            <person name="Doyle S."/>
        </authorList>
    </citation>
    <scope>NUCLEOTIDE SEQUENCE [LARGE SCALE GENOMIC DNA]</scope>
    <source>
        <strain evidence="15 16">NCTC11166</strain>
    </source>
</reference>
<keyword evidence="17" id="KW-1185">Reference proteome</keyword>
<keyword evidence="7" id="KW-0546">Nucleotide metabolism</keyword>
<keyword evidence="6" id="KW-0460">Magnesium</keyword>
<protein>
    <recommendedName>
        <fullName evidence="10">Cyclic GMP-AMP synthase</fullName>
    </recommendedName>
</protein>
<dbReference type="Pfam" id="PF21654">
    <property type="entry name" value="DncV-like_NTFase"/>
    <property type="match status" value="1"/>
</dbReference>
<keyword evidence="9" id="KW-0342">GTP-binding</keyword>
<evidence type="ECO:0000256" key="6">
    <source>
        <dbReference type="ARBA" id="ARBA00022842"/>
    </source>
</evidence>
<proteinExistence type="predicted"/>
<organism evidence="15 16">
    <name type="scientific">Brevundimonas vesicularis</name>
    <name type="common">Pseudomonas vesicularis</name>
    <dbReference type="NCBI Taxonomy" id="41276"/>
    <lineage>
        <taxon>Bacteria</taxon>
        <taxon>Pseudomonadati</taxon>
        <taxon>Pseudomonadota</taxon>
        <taxon>Alphaproteobacteria</taxon>
        <taxon>Caulobacterales</taxon>
        <taxon>Caulobacteraceae</taxon>
        <taxon>Brevundimonas</taxon>
    </lineage>
</organism>
<accession>A0A2X1B9P7</accession>
<evidence type="ECO:0000256" key="3">
    <source>
        <dbReference type="ARBA" id="ARBA00022723"/>
    </source>
</evidence>
<dbReference type="EMBL" id="JAMYEC010000005">
    <property type="protein sequence ID" value="MDX2335335.1"/>
    <property type="molecule type" value="Genomic_DNA"/>
</dbReference>
<dbReference type="Proteomes" id="UP001272940">
    <property type="component" value="Unassembled WGS sequence"/>
</dbReference>
<name>A0A2X1B9P7_BREVE</name>
<dbReference type="GO" id="GO:0140701">
    <property type="term" value="F:3',3'-cyclic GMP-AMP synthase activity"/>
    <property type="evidence" value="ECO:0007669"/>
    <property type="project" value="InterPro"/>
</dbReference>
<dbReference type="RefSeq" id="WP_112862343.1">
    <property type="nucleotide sequence ID" value="NZ_JAMYEC010000005.1"/>
</dbReference>
<gene>
    <name evidence="15" type="ORF">NCTC11166_01558</name>
    <name evidence="14" type="ORF">NJD11_10355</name>
</gene>
<keyword evidence="2" id="KW-0548">Nucleotidyltransferase</keyword>
<evidence type="ECO:0000256" key="10">
    <source>
        <dbReference type="ARBA" id="ARBA00044145"/>
    </source>
</evidence>
<evidence type="ECO:0000259" key="13">
    <source>
        <dbReference type="Pfam" id="PF21713"/>
    </source>
</evidence>
<keyword evidence="8" id="KW-0051">Antiviral defense</keyword>
<sequence>MRYNAHRLLHQAANQPCLRCELVITDAQKHKLQTAQKLVRNALRAGLRVAGAYLTQDEVPLVKAHGVPDPAALSFTPKFRTQGSWAYGTLNQPAKACQQLDLDDGMYVPMSIVGLNPAVASNTLFAIVERILGALCDAQGWTLDTSKSICVRVVIDAEAHLDLNIYAIPDVKMALLEKAFHAAANRAMDGSAFSSPPPEIRLDPSEIYVAHRTTGWEQSDPLELEDWFVNAAARHASWTDLKRLTRYLKAWRDYHWDSCRLSSLVLMVCAVEALDEANTPPQPGRDDDGLLVVARALSAKIAGVVWNPVVDDKALNDNWTTTEQNQFELKARALASELDGALNNETSIFNVVERFRRLFGHRVPDNAALVSPIASASQVRSTVAAQSPSPRVGSQTSG</sequence>